<dbReference type="InterPro" id="IPR037235">
    <property type="entry name" value="TRCF-like_C_D7"/>
</dbReference>
<feature type="compositionally biased region" description="Basic and acidic residues" evidence="10">
    <location>
        <begin position="130"/>
        <end position="149"/>
    </location>
</feature>
<comment type="subcellular location">
    <subcellularLocation>
        <location evidence="9">Cytoplasm</location>
    </subcellularLocation>
</comment>
<proteinExistence type="inferred from homology"/>
<dbReference type="InterPro" id="IPR005118">
    <property type="entry name" value="TRCF_C"/>
</dbReference>
<evidence type="ECO:0000313" key="13">
    <source>
        <dbReference type="EMBL" id="GAA4382282.1"/>
    </source>
</evidence>
<organism evidence="13 14">
    <name type="scientific">Hymenobacter koreensis</name>
    <dbReference type="NCBI Taxonomy" id="1084523"/>
    <lineage>
        <taxon>Bacteria</taxon>
        <taxon>Pseudomonadati</taxon>
        <taxon>Bacteroidota</taxon>
        <taxon>Cytophagia</taxon>
        <taxon>Cytophagales</taxon>
        <taxon>Hymenobacteraceae</taxon>
        <taxon>Hymenobacter</taxon>
    </lineage>
</organism>
<dbReference type="SMART" id="SM00487">
    <property type="entry name" value="DEXDc"/>
    <property type="match status" value="1"/>
</dbReference>
<dbReference type="InterPro" id="IPR004576">
    <property type="entry name" value="Mfd"/>
</dbReference>
<keyword evidence="7 9" id="KW-0238">DNA-binding</keyword>
<dbReference type="InterPro" id="IPR041471">
    <property type="entry name" value="UvrB_inter"/>
</dbReference>
<dbReference type="EC" id="3.6.4.-" evidence="9"/>
<dbReference type="PANTHER" id="PTHR47964:SF1">
    <property type="entry name" value="ATP-DEPENDENT DNA HELICASE HOMOLOG RECG, CHLOROPLASTIC"/>
    <property type="match status" value="1"/>
</dbReference>
<dbReference type="SUPFAM" id="SSF52540">
    <property type="entry name" value="P-loop containing nucleoside triphosphate hydrolases"/>
    <property type="match status" value="4"/>
</dbReference>
<evidence type="ECO:0000256" key="1">
    <source>
        <dbReference type="ARBA" id="ARBA00022490"/>
    </source>
</evidence>
<keyword evidence="3 9" id="KW-0227">DNA damage</keyword>
<feature type="domain" description="Helicase C-terminal" evidence="12">
    <location>
        <begin position="792"/>
        <end position="946"/>
    </location>
</feature>
<dbReference type="Gene3D" id="3.90.1150.50">
    <property type="entry name" value="Transcription-repair-coupling factor, D7 domain"/>
    <property type="match status" value="1"/>
</dbReference>
<evidence type="ECO:0000313" key="14">
    <source>
        <dbReference type="Proteomes" id="UP001500454"/>
    </source>
</evidence>
<dbReference type="Pfam" id="PF02559">
    <property type="entry name" value="CarD_TRCF_RID"/>
    <property type="match status" value="1"/>
</dbReference>
<protein>
    <recommendedName>
        <fullName evidence="9">Transcription-repair-coupling factor</fullName>
        <shortName evidence="9">TRCF</shortName>
        <ecNumber evidence="9">3.6.4.-</ecNumber>
    </recommendedName>
</protein>
<dbReference type="SMART" id="SM00982">
    <property type="entry name" value="TRCF"/>
    <property type="match status" value="1"/>
</dbReference>
<dbReference type="SUPFAM" id="SSF141259">
    <property type="entry name" value="CarD-like"/>
    <property type="match status" value="1"/>
</dbReference>
<keyword evidence="1 9" id="KW-0963">Cytoplasm</keyword>
<dbReference type="EMBL" id="BAABHA010000006">
    <property type="protein sequence ID" value="GAA4382282.1"/>
    <property type="molecule type" value="Genomic_DNA"/>
</dbReference>
<dbReference type="InterPro" id="IPR014001">
    <property type="entry name" value="Helicase_ATP-bd"/>
</dbReference>
<evidence type="ECO:0000256" key="5">
    <source>
        <dbReference type="ARBA" id="ARBA00022806"/>
    </source>
</evidence>
<comment type="function">
    <text evidence="9">Couples transcription and DNA repair by recognizing RNA polymerase (RNAP) stalled at DNA lesions. Mediates ATP-dependent release of RNAP and its truncated transcript from the DNA, and recruitment of nucleotide excision repair machinery to the damaged site.</text>
</comment>
<dbReference type="CDD" id="cd17991">
    <property type="entry name" value="DEXHc_TRCF"/>
    <property type="match status" value="1"/>
</dbReference>
<dbReference type="SMART" id="SM00490">
    <property type="entry name" value="HELICc"/>
    <property type="match status" value="1"/>
</dbReference>
<comment type="similarity">
    <text evidence="9">In the N-terminal section; belongs to the UvrB family.</text>
</comment>
<keyword evidence="14" id="KW-1185">Reference proteome</keyword>
<evidence type="ECO:0000256" key="9">
    <source>
        <dbReference type="HAMAP-Rule" id="MF_00969"/>
    </source>
</evidence>
<dbReference type="Pfam" id="PF17757">
    <property type="entry name" value="UvrB_inter"/>
    <property type="match status" value="1"/>
</dbReference>
<keyword evidence="8 9" id="KW-0234">DNA repair</keyword>
<dbReference type="Pfam" id="PF03461">
    <property type="entry name" value="TRCF"/>
    <property type="match status" value="1"/>
</dbReference>
<dbReference type="Pfam" id="PF00270">
    <property type="entry name" value="DEAD"/>
    <property type="match status" value="1"/>
</dbReference>
<evidence type="ECO:0000256" key="4">
    <source>
        <dbReference type="ARBA" id="ARBA00022801"/>
    </source>
</evidence>
<dbReference type="Gene3D" id="3.30.2060.10">
    <property type="entry name" value="Penicillin-binding protein 1b domain"/>
    <property type="match status" value="1"/>
</dbReference>
<keyword evidence="2 9" id="KW-0547">Nucleotide-binding</keyword>
<dbReference type="Gene3D" id="2.40.10.170">
    <property type="match status" value="1"/>
</dbReference>
<dbReference type="InterPro" id="IPR011545">
    <property type="entry name" value="DEAD/DEAH_box_helicase_dom"/>
</dbReference>
<keyword evidence="5" id="KW-0347">Helicase</keyword>
<dbReference type="PANTHER" id="PTHR47964">
    <property type="entry name" value="ATP-DEPENDENT DNA HELICASE HOMOLOG RECG, CHLOROPLASTIC"/>
    <property type="match status" value="1"/>
</dbReference>
<feature type="region of interest" description="Disordered" evidence="10">
    <location>
        <begin position="128"/>
        <end position="149"/>
    </location>
</feature>
<dbReference type="Gene3D" id="3.40.50.11180">
    <property type="match status" value="1"/>
</dbReference>
<dbReference type="PROSITE" id="PS51194">
    <property type="entry name" value="HELICASE_CTER"/>
    <property type="match status" value="1"/>
</dbReference>
<dbReference type="HAMAP" id="MF_00969">
    <property type="entry name" value="TRCF"/>
    <property type="match status" value="1"/>
</dbReference>
<dbReference type="InterPro" id="IPR047112">
    <property type="entry name" value="RecG/Mfd"/>
</dbReference>
<comment type="caution">
    <text evidence="13">The sequence shown here is derived from an EMBL/GenBank/DDBJ whole genome shotgun (WGS) entry which is preliminary data.</text>
</comment>
<keyword evidence="6 9" id="KW-0067">ATP-binding</keyword>
<dbReference type="InterPro" id="IPR001650">
    <property type="entry name" value="Helicase_C-like"/>
</dbReference>
<accession>A0ABP8IZN8</accession>
<evidence type="ECO:0000256" key="2">
    <source>
        <dbReference type="ARBA" id="ARBA00022741"/>
    </source>
</evidence>
<evidence type="ECO:0000256" key="6">
    <source>
        <dbReference type="ARBA" id="ARBA00022840"/>
    </source>
</evidence>
<comment type="similarity">
    <text evidence="9">In the C-terminal section; belongs to the helicase family. RecG subfamily.</text>
</comment>
<dbReference type="InterPro" id="IPR003711">
    <property type="entry name" value="CarD-like/TRCF_RID"/>
</dbReference>
<keyword evidence="4 9" id="KW-0378">Hydrolase</keyword>
<gene>
    <name evidence="9 13" type="primary">mfd</name>
    <name evidence="13" type="ORF">GCM10023186_22360</name>
</gene>
<sequence>MPLPSPLYVQASEFLRLYSLDTDIQTLALRLQPATADKALRLHLRGLVGSQDASVAAAIHLDRPDEHLLFVLHDKDEASYFASDLQHLVGDREEVLTFPSSYKRAYSFDETENANVLMRAEVLNRLSGRSGEKGKTKDENAKANAKKDGEKAPKGALIVTYPEALSEKVINRQSLVQNTFSCKVGDRLDVNFLGELLAEYDFERTDFVYEAGQYAIRGGIVDVFSYANELPYRIELFGDEIESMRTFLPDNQLSVEKKDQISIVPNVQTKLLQEKRESFLEFVPANTAIWIKDVRQLLDIVGEQFDKAEQGFQSMLQESSGQQIVSSPEDLFETTKALKKHLERFPVLEFGKRFYYKEAEQVPFASKPQPSFNKDFSRLVKDMHQNQERGLTTIIAADSMRQMDRLRTIFDELDHEVRFQHLAVSLREGFIDEDRKLLVYTDHQIFERYYRAQEKRKFSKKKALTLKELRTLQPGDFVVHQDYGIGRFAGLTQVDINGHLQEAIRLVYRDDDVLTVSIHALHKIAKYSGAEGTPPSMSKLGSPEWENKKKAVKRKVKDIAADLIRLYAKRKTAPGYAFARDSFMQAELESSFIYEDTPDQAKATEDVKNDMEQPHPMDRLVCGDVGFGKTEVAIRAAFKAVADGKQVAMLVPTTILAMQHFKTFRDRLGELPVTVDYINRFKTTKQAKDTLTKVAEGKTDILIGTHRLTNKDIKFKDLGLLIIDEEQKFGVKTKDKLKELKVNIDTLTLSATPIPRTLHFSLMGARDLSVIATPPPNRQPVQTELAVFDELLVRDAIARELKRGGQVFYVHNRVKDIEEQAAMILRLVPDARITYIHGQLEGEVLEKRMMKFVEGEYDVLVSTNLIESGLDIPNANTIIINRAHLHGLSDLHQMRGRVGRSNKKAYCYLLTPPVAGLPADARKRLSTLEEFSDLGAGFNVAMRDLDIRGAGNLLGGEQSGFINDLGYETYHQILDEAVQELKETEFRDLFLGDTTGRLKDAAGLGRPKECNIETDLQILIPESYVSSVSERLQLYSKLDRAKNPEELRKLVTSIVDRFGPLPAEVEQLAEIVRLRWAACQVGFEKLTLKRNLMKGYIPATNNEPYFQGEQFGTVLNYVQTHQRTASMKERKEQLIVSFEDVPNVQHAKRILHELTDAEAVGV</sequence>
<evidence type="ECO:0000256" key="7">
    <source>
        <dbReference type="ARBA" id="ARBA00023125"/>
    </source>
</evidence>
<dbReference type="Proteomes" id="UP001500454">
    <property type="component" value="Unassembled WGS sequence"/>
</dbReference>
<evidence type="ECO:0000259" key="12">
    <source>
        <dbReference type="PROSITE" id="PS51194"/>
    </source>
</evidence>
<evidence type="ECO:0000256" key="3">
    <source>
        <dbReference type="ARBA" id="ARBA00022763"/>
    </source>
</evidence>
<dbReference type="Gene3D" id="3.40.50.300">
    <property type="entry name" value="P-loop containing nucleotide triphosphate hydrolases"/>
    <property type="match status" value="2"/>
</dbReference>
<feature type="domain" description="Helicase ATP-binding" evidence="11">
    <location>
        <begin position="610"/>
        <end position="771"/>
    </location>
</feature>
<dbReference type="NCBIfam" id="TIGR00580">
    <property type="entry name" value="mfd"/>
    <property type="match status" value="1"/>
</dbReference>
<dbReference type="InterPro" id="IPR036101">
    <property type="entry name" value="CarD-like/TRCF_RID_sf"/>
</dbReference>
<dbReference type="SUPFAM" id="SSF143517">
    <property type="entry name" value="TRCF domain-like"/>
    <property type="match status" value="1"/>
</dbReference>
<dbReference type="Pfam" id="PF00271">
    <property type="entry name" value="Helicase_C"/>
    <property type="match status" value="1"/>
</dbReference>
<name>A0ABP8IZN8_9BACT</name>
<reference evidence="14" key="1">
    <citation type="journal article" date="2019" name="Int. J. Syst. Evol. Microbiol.">
        <title>The Global Catalogue of Microorganisms (GCM) 10K type strain sequencing project: providing services to taxonomists for standard genome sequencing and annotation.</title>
        <authorList>
            <consortium name="The Broad Institute Genomics Platform"/>
            <consortium name="The Broad Institute Genome Sequencing Center for Infectious Disease"/>
            <person name="Wu L."/>
            <person name="Ma J."/>
        </authorList>
    </citation>
    <scope>NUCLEOTIDE SEQUENCE [LARGE SCALE GENOMIC DNA]</scope>
    <source>
        <strain evidence="14">JCM 17924</strain>
    </source>
</reference>
<dbReference type="PROSITE" id="PS51192">
    <property type="entry name" value="HELICASE_ATP_BIND_1"/>
    <property type="match status" value="1"/>
</dbReference>
<dbReference type="InterPro" id="IPR027417">
    <property type="entry name" value="P-loop_NTPase"/>
</dbReference>
<evidence type="ECO:0000256" key="8">
    <source>
        <dbReference type="ARBA" id="ARBA00023204"/>
    </source>
</evidence>
<dbReference type="SMART" id="SM01058">
    <property type="entry name" value="CarD_TRCF"/>
    <property type="match status" value="1"/>
</dbReference>
<evidence type="ECO:0000259" key="11">
    <source>
        <dbReference type="PROSITE" id="PS51192"/>
    </source>
</evidence>
<evidence type="ECO:0000256" key="10">
    <source>
        <dbReference type="SAM" id="MobiDB-lite"/>
    </source>
</evidence>